<organism evidence="4 5">
    <name type="scientific">Diaporthe helianthi</name>
    <dbReference type="NCBI Taxonomy" id="158607"/>
    <lineage>
        <taxon>Eukaryota</taxon>
        <taxon>Fungi</taxon>
        <taxon>Dikarya</taxon>
        <taxon>Ascomycota</taxon>
        <taxon>Pezizomycotina</taxon>
        <taxon>Sordariomycetes</taxon>
        <taxon>Sordariomycetidae</taxon>
        <taxon>Diaporthales</taxon>
        <taxon>Diaporthaceae</taxon>
        <taxon>Diaporthe</taxon>
    </lineage>
</organism>
<dbReference type="InterPro" id="IPR036291">
    <property type="entry name" value="NAD(P)-bd_dom_sf"/>
</dbReference>
<keyword evidence="3" id="KW-0812">Transmembrane</keyword>
<evidence type="ECO:0000256" key="3">
    <source>
        <dbReference type="SAM" id="Phobius"/>
    </source>
</evidence>
<comment type="caution">
    <text evidence="4">The sequence shown here is derived from an EMBL/GenBank/DDBJ whole genome shotgun (WGS) entry which is preliminary data.</text>
</comment>
<evidence type="ECO:0000256" key="2">
    <source>
        <dbReference type="ARBA" id="ARBA00023002"/>
    </source>
</evidence>
<dbReference type="Gene3D" id="3.40.50.720">
    <property type="entry name" value="NAD(P)-binding Rossmann-like Domain"/>
    <property type="match status" value="1"/>
</dbReference>
<dbReference type="SUPFAM" id="SSF51735">
    <property type="entry name" value="NAD(P)-binding Rossmann-fold domains"/>
    <property type="match status" value="1"/>
</dbReference>
<keyword evidence="2" id="KW-0560">Oxidoreductase</keyword>
<proteinExistence type="inferred from homology"/>
<dbReference type="AlphaFoldDB" id="A0A2P5HH53"/>
<protein>
    <recommendedName>
        <fullName evidence="6">Short-chain dehydrogenase</fullName>
    </recommendedName>
</protein>
<dbReference type="InParanoid" id="A0A2P5HH53"/>
<evidence type="ECO:0008006" key="6">
    <source>
        <dbReference type="Google" id="ProtNLM"/>
    </source>
</evidence>
<dbReference type="Proteomes" id="UP000094444">
    <property type="component" value="Unassembled WGS sequence"/>
</dbReference>
<keyword evidence="3" id="KW-0472">Membrane</keyword>
<dbReference type="OrthoDB" id="191139at2759"/>
<gene>
    <name evidence="4" type="ORF">DHEL01_v212035</name>
</gene>
<comment type="similarity">
    <text evidence="1">Belongs to the short-chain dehydrogenases/reductases (SDR) family.</text>
</comment>
<dbReference type="EMBL" id="MAVT02002156">
    <property type="protein sequence ID" value="POS69576.1"/>
    <property type="molecule type" value="Genomic_DNA"/>
</dbReference>
<dbReference type="InterPro" id="IPR002347">
    <property type="entry name" value="SDR_fam"/>
</dbReference>
<dbReference type="GO" id="GO:0016491">
    <property type="term" value="F:oxidoreductase activity"/>
    <property type="evidence" value="ECO:0007669"/>
    <property type="project" value="UniProtKB-KW"/>
</dbReference>
<dbReference type="STRING" id="158607.A0A2P5HH53"/>
<accession>A0A2P5HH53</accession>
<evidence type="ECO:0000313" key="5">
    <source>
        <dbReference type="Proteomes" id="UP000094444"/>
    </source>
</evidence>
<name>A0A2P5HH53_DIAHE</name>
<sequence>MSSKGSFLVTGANGGLGSAIAAHLVSSPELAAYHGIYTVRDAQNAPALDAALRRSRSGAAAPPTHSCEKVSLDLSRLSSVREVAADINARVSSGQIPPIRALILNAGVEEFAAQTWTEDGLDLTFATNYLGHWLLTLMLLESMDRDRGRILWVSSWSHNPRDSHNTLNGAYKEDRFKTFISDDLDSIAKGSWSATKDDPTNWEAGYRRYGASKLCGIMMLHELQRRLDQDPLLNNISVLAIDPGAMPTDIIRNSNYWIIRCVIFPVVVPIITVFWGWLWPNGAFRTVHKSARDVVAAVIECGPPPLSEHPKGLYLNGSEQGEYNSEALDPIKRDVVWRGSIRFAKLVRGETLLEKWQ</sequence>
<reference evidence="4" key="1">
    <citation type="submission" date="2017-09" db="EMBL/GenBank/DDBJ databases">
        <title>Polyketide synthases of a Diaporthe helianthi virulent isolate.</title>
        <authorList>
            <person name="Baroncelli R."/>
        </authorList>
    </citation>
    <scope>NUCLEOTIDE SEQUENCE [LARGE SCALE GENOMIC DNA]</scope>
    <source>
        <strain evidence="4">7/96</strain>
    </source>
</reference>
<dbReference type="PRINTS" id="PR00081">
    <property type="entry name" value="GDHRDH"/>
</dbReference>
<dbReference type="Pfam" id="PF00106">
    <property type="entry name" value="adh_short"/>
    <property type="match status" value="1"/>
</dbReference>
<evidence type="ECO:0000313" key="4">
    <source>
        <dbReference type="EMBL" id="POS69576.1"/>
    </source>
</evidence>
<feature type="transmembrane region" description="Helical" evidence="3">
    <location>
        <begin position="257"/>
        <end position="279"/>
    </location>
</feature>
<keyword evidence="3" id="KW-1133">Transmembrane helix</keyword>
<dbReference type="PANTHER" id="PTHR24320:SF152">
    <property type="entry name" value="SHORT-CHAIN DEHYDROGENASE_REDUCTASE FAMILY PROTEIN"/>
    <property type="match status" value="1"/>
</dbReference>
<dbReference type="PANTHER" id="PTHR24320">
    <property type="entry name" value="RETINOL DEHYDROGENASE"/>
    <property type="match status" value="1"/>
</dbReference>
<keyword evidence="5" id="KW-1185">Reference proteome</keyword>
<evidence type="ECO:0000256" key="1">
    <source>
        <dbReference type="ARBA" id="ARBA00006484"/>
    </source>
</evidence>